<evidence type="ECO:0000256" key="3">
    <source>
        <dbReference type="ARBA" id="ARBA00022989"/>
    </source>
</evidence>
<dbReference type="InterPro" id="IPR007568">
    <property type="entry name" value="RTA1"/>
</dbReference>
<keyword evidence="2 5" id="KW-0812">Transmembrane</keyword>
<proteinExistence type="predicted"/>
<feature type="transmembrane region" description="Helical" evidence="5">
    <location>
        <begin position="140"/>
        <end position="160"/>
    </location>
</feature>
<gene>
    <name evidence="6" type="ORF">PENANT_c004G00675</name>
</gene>
<evidence type="ECO:0000313" key="6">
    <source>
        <dbReference type="EMBL" id="OQD88420.1"/>
    </source>
</evidence>
<feature type="transmembrane region" description="Helical" evidence="5">
    <location>
        <begin position="52"/>
        <end position="74"/>
    </location>
</feature>
<dbReference type="Proteomes" id="UP000191672">
    <property type="component" value="Unassembled WGS sequence"/>
</dbReference>
<comment type="caution">
    <text evidence="6">The sequence shown here is derived from an EMBL/GenBank/DDBJ whole genome shotgun (WGS) entry which is preliminary data.</text>
</comment>
<reference evidence="7" key="1">
    <citation type="journal article" date="2017" name="Nat. Microbiol.">
        <title>Global analysis of biosynthetic gene clusters reveals vast potential of secondary metabolite production in Penicillium species.</title>
        <authorList>
            <person name="Nielsen J.C."/>
            <person name="Grijseels S."/>
            <person name="Prigent S."/>
            <person name="Ji B."/>
            <person name="Dainat J."/>
            <person name="Nielsen K.F."/>
            <person name="Frisvad J.C."/>
            <person name="Workman M."/>
            <person name="Nielsen J."/>
        </authorList>
    </citation>
    <scope>NUCLEOTIDE SEQUENCE [LARGE SCALE GENOMIC DNA]</scope>
    <source>
        <strain evidence="7">IBT 31811</strain>
    </source>
</reference>
<dbReference type="STRING" id="416450.A0A1V6QGR9"/>
<feature type="transmembrane region" description="Helical" evidence="5">
    <location>
        <begin position="105"/>
        <end position="125"/>
    </location>
</feature>
<keyword evidence="4 5" id="KW-0472">Membrane</keyword>
<comment type="subcellular location">
    <subcellularLocation>
        <location evidence="1">Membrane</location>
        <topology evidence="1">Multi-pass membrane protein</topology>
    </subcellularLocation>
</comment>
<dbReference type="PANTHER" id="PTHR31465">
    <property type="entry name" value="PROTEIN RTA1-RELATED"/>
    <property type="match status" value="1"/>
</dbReference>
<evidence type="ECO:0000256" key="5">
    <source>
        <dbReference type="SAM" id="Phobius"/>
    </source>
</evidence>
<keyword evidence="7" id="KW-1185">Reference proteome</keyword>
<name>A0A1V6QGR9_9EURO</name>
<dbReference type="EMBL" id="MDYN01000004">
    <property type="protein sequence ID" value="OQD88420.1"/>
    <property type="molecule type" value="Genomic_DNA"/>
</dbReference>
<evidence type="ECO:0008006" key="8">
    <source>
        <dbReference type="Google" id="ProtNLM"/>
    </source>
</evidence>
<evidence type="ECO:0000313" key="7">
    <source>
        <dbReference type="Proteomes" id="UP000191672"/>
    </source>
</evidence>
<dbReference type="AlphaFoldDB" id="A0A1V6QGR9"/>
<accession>A0A1V6QGR9</accession>
<protein>
    <recommendedName>
        <fullName evidence="8">RTA1 domain protein</fullName>
    </recommendedName>
</protein>
<dbReference type="Pfam" id="PF04479">
    <property type="entry name" value="RTA1"/>
    <property type="match status" value="1"/>
</dbReference>
<keyword evidence="3 5" id="KW-1133">Transmembrane helix</keyword>
<dbReference type="GO" id="GO:0016020">
    <property type="term" value="C:membrane"/>
    <property type="evidence" value="ECO:0007669"/>
    <property type="project" value="UniProtKB-SubCell"/>
</dbReference>
<dbReference type="PANTHER" id="PTHR31465:SF1">
    <property type="entry name" value="PROTEIN RTA1-RELATED"/>
    <property type="match status" value="1"/>
</dbReference>
<evidence type="ECO:0000256" key="1">
    <source>
        <dbReference type="ARBA" id="ARBA00004141"/>
    </source>
</evidence>
<sequence length="188" mass="21284">MATTETTYVLYHYPPSLVICTYAKYFNPFIVGGICGGIMTGGSQDSLIIGKWVIVGGLCVQLVFFGAFIITSLVSHVKILRTPTAESEQTMQPHAFIWPRDWRGLLFACYAVSMVILVRSVYRLIEFTQGNDGYFISHEVFVYVFDAAMMFLVMFVMNVMHPSVVLRREDARCSKSRPAEVQLEKQNK</sequence>
<organism evidence="6 7">
    <name type="scientific">Penicillium antarcticum</name>
    <dbReference type="NCBI Taxonomy" id="416450"/>
    <lineage>
        <taxon>Eukaryota</taxon>
        <taxon>Fungi</taxon>
        <taxon>Dikarya</taxon>
        <taxon>Ascomycota</taxon>
        <taxon>Pezizomycotina</taxon>
        <taxon>Eurotiomycetes</taxon>
        <taxon>Eurotiomycetidae</taxon>
        <taxon>Eurotiales</taxon>
        <taxon>Aspergillaceae</taxon>
        <taxon>Penicillium</taxon>
    </lineage>
</organism>
<evidence type="ECO:0000256" key="2">
    <source>
        <dbReference type="ARBA" id="ARBA00022692"/>
    </source>
</evidence>
<evidence type="ECO:0000256" key="4">
    <source>
        <dbReference type="ARBA" id="ARBA00023136"/>
    </source>
</evidence>